<keyword evidence="7" id="KW-0963">Cytoplasm</keyword>
<evidence type="ECO:0000256" key="2">
    <source>
        <dbReference type="ARBA" id="ARBA00022516"/>
    </source>
</evidence>
<dbReference type="SUPFAM" id="SSF47336">
    <property type="entry name" value="ACP-like"/>
    <property type="match status" value="1"/>
</dbReference>
<dbReference type="AlphaFoldDB" id="A0A6J4JYW9"/>
<accession>A0A6J4JYW9</accession>
<evidence type="ECO:0000256" key="6">
    <source>
        <dbReference type="ARBA" id="ARBA00023160"/>
    </source>
</evidence>
<gene>
    <name evidence="7" type="primary">acpP</name>
    <name evidence="11" type="ORF">AVDCRST_MAG77-4703</name>
</gene>
<evidence type="ECO:0000256" key="7">
    <source>
        <dbReference type="HAMAP-Rule" id="MF_01217"/>
    </source>
</evidence>
<dbReference type="PANTHER" id="PTHR20863">
    <property type="entry name" value="ACYL CARRIER PROTEIN"/>
    <property type="match status" value="1"/>
</dbReference>
<dbReference type="GO" id="GO:0000035">
    <property type="term" value="F:acyl binding"/>
    <property type="evidence" value="ECO:0007669"/>
    <property type="project" value="TreeGrafter"/>
</dbReference>
<keyword evidence="4 7" id="KW-0276">Fatty acid metabolism</keyword>
<evidence type="ECO:0000256" key="3">
    <source>
        <dbReference type="ARBA" id="ARBA00022553"/>
    </source>
</evidence>
<evidence type="ECO:0000256" key="4">
    <source>
        <dbReference type="ARBA" id="ARBA00022832"/>
    </source>
</evidence>
<comment type="pathway">
    <text evidence="7 9">Lipid metabolism; fatty acid biosynthesis.</text>
</comment>
<sequence length="80" mass="8899">MNATAIYRKLRTLIAESLGVEEEEVTPEASFEEDLNVDQHELMDLMVAIEEEFEVPIADDALGKITTVGDVVEYLEDALA</sequence>
<evidence type="ECO:0000256" key="8">
    <source>
        <dbReference type="NCBIfam" id="TIGR00517"/>
    </source>
</evidence>
<dbReference type="PROSITE" id="PS50075">
    <property type="entry name" value="CARRIER"/>
    <property type="match status" value="1"/>
</dbReference>
<dbReference type="HAMAP" id="MF_01217">
    <property type="entry name" value="Acyl_carrier"/>
    <property type="match status" value="1"/>
</dbReference>
<comment type="function">
    <text evidence="7 9">Carrier of the growing fatty acid chain in fatty acid biosynthesis.</text>
</comment>
<evidence type="ECO:0000256" key="1">
    <source>
        <dbReference type="ARBA" id="ARBA00022450"/>
    </source>
</evidence>
<organism evidence="11">
    <name type="scientific">uncultured Chloroflexota bacterium</name>
    <dbReference type="NCBI Taxonomy" id="166587"/>
    <lineage>
        <taxon>Bacteria</taxon>
        <taxon>Bacillati</taxon>
        <taxon>Chloroflexota</taxon>
        <taxon>environmental samples</taxon>
    </lineage>
</organism>
<evidence type="ECO:0000259" key="10">
    <source>
        <dbReference type="PROSITE" id="PS50075"/>
    </source>
</evidence>
<comment type="similarity">
    <text evidence="7">Belongs to the acyl carrier protein (ACP) family.</text>
</comment>
<dbReference type="InterPro" id="IPR009081">
    <property type="entry name" value="PP-bd_ACP"/>
</dbReference>
<dbReference type="UniPathway" id="UPA00094"/>
<dbReference type="EMBL" id="CADCTC010000252">
    <property type="protein sequence ID" value="CAA9291259.1"/>
    <property type="molecule type" value="Genomic_DNA"/>
</dbReference>
<evidence type="ECO:0000256" key="5">
    <source>
        <dbReference type="ARBA" id="ARBA00023098"/>
    </source>
</evidence>
<dbReference type="GO" id="GO:0009245">
    <property type="term" value="P:lipid A biosynthetic process"/>
    <property type="evidence" value="ECO:0007669"/>
    <property type="project" value="TreeGrafter"/>
</dbReference>
<keyword evidence="6 7" id="KW-0275">Fatty acid biosynthesis</keyword>
<proteinExistence type="inferred from homology"/>
<dbReference type="NCBIfam" id="NF002148">
    <property type="entry name" value="PRK00982.1-2"/>
    <property type="match status" value="1"/>
</dbReference>
<reference evidence="11" key="1">
    <citation type="submission" date="2020-02" db="EMBL/GenBank/DDBJ databases">
        <authorList>
            <person name="Meier V. D."/>
        </authorList>
    </citation>
    <scope>NUCLEOTIDE SEQUENCE</scope>
    <source>
        <strain evidence="11">AVDCRST_MAG77</strain>
    </source>
</reference>
<dbReference type="InterPro" id="IPR003231">
    <property type="entry name" value="ACP"/>
</dbReference>
<dbReference type="NCBIfam" id="NF002150">
    <property type="entry name" value="PRK00982.1-4"/>
    <property type="match status" value="1"/>
</dbReference>
<evidence type="ECO:0000313" key="11">
    <source>
        <dbReference type="EMBL" id="CAA9291259.1"/>
    </source>
</evidence>
<keyword evidence="1 7" id="KW-0596">Phosphopantetheine</keyword>
<dbReference type="GO" id="GO:0016020">
    <property type="term" value="C:membrane"/>
    <property type="evidence" value="ECO:0007669"/>
    <property type="project" value="GOC"/>
</dbReference>
<dbReference type="NCBIfam" id="TIGR00517">
    <property type="entry name" value="acyl_carrier"/>
    <property type="match status" value="1"/>
</dbReference>
<comment type="subcellular location">
    <subcellularLocation>
        <location evidence="7">Cytoplasm</location>
    </subcellularLocation>
</comment>
<dbReference type="GO" id="GO:0005829">
    <property type="term" value="C:cytosol"/>
    <property type="evidence" value="ECO:0007669"/>
    <property type="project" value="TreeGrafter"/>
</dbReference>
<comment type="PTM">
    <text evidence="7">4'-phosphopantetheine is transferred from CoA to a specific serine of apo-ACP by AcpS. This modification is essential for activity because fatty acids are bound in thioester linkage to the sulfhydryl of the prosthetic group.</text>
</comment>
<dbReference type="InterPro" id="IPR036736">
    <property type="entry name" value="ACP-like_sf"/>
</dbReference>
<protein>
    <recommendedName>
        <fullName evidence="7 8">Acyl carrier protein</fullName>
        <shortName evidence="7">ACP</shortName>
    </recommendedName>
</protein>
<dbReference type="GO" id="GO:0000036">
    <property type="term" value="F:acyl carrier activity"/>
    <property type="evidence" value="ECO:0007669"/>
    <property type="project" value="UniProtKB-UniRule"/>
</dbReference>
<dbReference type="PANTHER" id="PTHR20863:SF76">
    <property type="entry name" value="CARRIER DOMAIN-CONTAINING PROTEIN"/>
    <property type="match status" value="1"/>
</dbReference>
<dbReference type="Pfam" id="PF00550">
    <property type="entry name" value="PP-binding"/>
    <property type="match status" value="1"/>
</dbReference>
<evidence type="ECO:0000256" key="9">
    <source>
        <dbReference type="RuleBase" id="RU003545"/>
    </source>
</evidence>
<keyword evidence="2 7" id="KW-0444">Lipid biosynthesis</keyword>
<dbReference type="Gene3D" id="1.10.1200.10">
    <property type="entry name" value="ACP-like"/>
    <property type="match status" value="1"/>
</dbReference>
<comment type="caution">
    <text evidence="7">Lacks conserved residue(s) required for the propagation of feature annotation.</text>
</comment>
<name>A0A6J4JYW9_9CHLR</name>
<feature type="domain" description="Carrier" evidence="10">
    <location>
        <begin position="1"/>
        <end position="79"/>
    </location>
</feature>
<comment type="PTM">
    <text evidence="9">4'-phosphopantetheine is transferred from CoA to a specific serine of apo-ACP by acpS.</text>
</comment>
<keyword evidence="5 7" id="KW-0443">Lipid metabolism</keyword>
<keyword evidence="3 7" id="KW-0597">Phosphoprotein</keyword>